<evidence type="ECO:0000256" key="2">
    <source>
        <dbReference type="ARBA" id="ARBA00023125"/>
    </source>
</evidence>
<dbReference type="InterPro" id="IPR011990">
    <property type="entry name" value="TPR-like_helical_dom_sf"/>
</dbReference>
<dbReference type="SUPFAM" id="SSF48452">
    <property type="entry name" value="TPR-like"/>
    <property type="match status" value="2"/>
</dbReference>
<sequence>MLTCHVLGPTEIGAGRERVDLGGPMPRRLITALVAADGRPVSEDTLTLAVWGDDPPASPAVSLQAYVSRLRRALGQHRDALERVGDGYRLAGAGTDVADFEAGVARGRDLLGEQRPAEAVRAFDAALRLWRGEAFADLGASAEIETDRVRLAELRLVAVEERLAALLAVGDAPGAVAGLTPAVREEPYRERRWELLILGLYRSARQAEALSALRRVRSLLADDLGVDPGPALQSLERRLLSQDPMLLLPPPPSPPSPLPPTSSEVTRPLSTFVGRTAELGTLTATMRTARLMTLVGPGGAGKTRLAVEYAATSTGSDGPWLARLADVTDPALLLSAVATALGIRETPATDDRTGATDGLASTDLAGSGSPVTSASEWRPGPGVGGSGGLYSDGRTTRAFEGSATGKALVSALTGREALLILDNCEHLVGAAADLVVGLLARCPRLRIVATSREPLGVDGERLLPVTPLPSGAAVALLVDRIGAIRPGWQPDPEDLAELARLAEALDGIPLALELAAARARVLGLGELVALLGERFPELGRVPRGALTPHATLEATVAWSVDLLSVADRALLLRLWPFEGGFTLEAAAAVGSDLEALSALVTRSVVAADTTVAPTRYRLLEIIRAFCRERDPDPAASRAAHAAWVRALVDRSSKELRGERSARAIRVLNRELPNLRAALAHDLVADPAAALRTAGRLEWFWFRGGHVSEGLRLLTAALAGAPAADDVTRAQAWASCGILHYIAGNLDRAAECLRQAKDLLAEPPDRDGWRLLGQVLYYEGLLWSLWGDFDRSRLRATESIAVSRRIGEEWIEPAGAMTLGTALVGLGQVEEGRTVLADAAAHAGRLGQNWIAGMSELLLARSWLQVADPSPAAALDALRGAVDRFREEDDIGDVLACLHSGAYALVLSGRLAEGATLLASVRRHGRRRGMSLEASDPATSAALAGAGVPEAAGTLDEAAMIALLQSGQDEEHARR</sequence>
<dbReference type="SMART" id="SM00862">
    <property type="entry name" value="Trans_reg_C"/>
    <property type="match status" value="1"/>
</dbReference>
<feature type="DNA-binding region" description="OmpR/PhoB-type" evidence="3">
    <location>
        <begin position="1"/>
        <end position="92"/>
    </location>
</feature>
<feature type="compositionally biased region" description="Pro residues" evidence="4">
    <location>
        <begin position="247"/>
        <end position="260"/>
    </location>
</feature>
<gene>
    <name evidence="6" type="ORF">AFR_35775</name>
</gene>
<dbReference type="InterPro" id="IPR001867">
    <property type="entry name" value="OmpR/PhoB-type_DNA-bd"/>
</dbReference>
<dbReference type="EMBL" id="CP006272">
    <property type="protein sequence ID" value="AGZ45411.1"/>
    <property type="molecule type" value="Genomic_DNA"/>
</dbReference>
<dbReference type="RefSeq" id="WP_023561747.1">
    <property type="nucleotide sequence ID" value="NC_022657.1"/>
</dbReference>
<dbReference type="PANTHER" id="PTHR47691:SF3">
    <property type="entry name" value="HTH-TYPE TRANSCRIPTIONAL REGULATOR RV0890C-RELATED"/>
    <property type="match status" value="1"/>
</dbReference>
<dbReference type="InterPro" id="IPR058852">
    <property type="entry name" value="HTH_77"/>
</dbReference>
<dbReference type="eggNOG" id="COG3629">
    <property type="taxonomic scope" value="Bacteria"/>
</dbReference>
<dbReference type="InterPro" id="IPR005158">
    <property type="entry name" value="BTAD"/>
</dbReference>
<keyword evidence="7" id="KW-1185">Reference proteome</keyword>
<reference evidence="6 7" key="1">
    <citation type="journal article" date="2014" name="J. Biotechnol.">
        <title>Complete genome sequence of the actinobacterium Actinoplanes friuliensis HAG 010964, producer of the lipopeptide antibiotic friulimycin.</title>
        <authorList>
            <person name="Ruckert C."/>
            <person name="Szczepanowski R."/>
            <person name="Albersmeier A."/>
            <person name="Goesmann A."/>
            <person name="Fischer N."/>
            <person name="Steinkamper A."/>
            <person name="Puhler A."/>
            <person name="Biener R."/>
            <person name="Schwartz D."/>
            <person name="Kalinowski J."/>
        </authorList>
    </citation>
    <scope>NUCLEOTIDE SEQUENCE [LARGE SCALE GENOMIC DNA]</scope>
    <source>
        <strain evidence="6 7">DSM 7358</strain>
    </source>
</reference>
<dbReference type="PROSITE" id="PS51755">
    <property type="entry name" value="OMPR_PHOB"/>
    <property type="match status" value="1"/>
</dbReference>
<dbReference type="InterPro" id="IPR027417">
    <property type="entry name" value="P-loop_NTPase"/>
</dbReference>
<dbReference type="Pfam" id="PF03704">
    <property type="entry name" value="BTAD"/>
    <property type="match status" value="1"/>
</dbReference>
<dbReference type="SMART" id="SM01043">
    <property type="entry name" value="BTAD"/>
    <property type="match status" value="1"/>
</dbReference>
<evidence type="ECO:0000256" key="3">
    <source>
        <dbReference type="PROSITE-ProRule" id="PRU01091"/>
    </source>
</evidence>
<proteinExistence type="inferred from homology"/>
<evidence type="ECO:0000256" key="4">
    <source>
        <dbReference type="SAM" id="MobiDB-lite"/>
    </source>
</evidence>
<dbReference type="HOGENOM" id="CLU_004665_1_0_11"/>
<evidence type="ECO:0000259" key="5">
    <source>
        <dbReference type="PROSITE" id="PS51755"/>
    </source>
</evidence>
<dbReference type="Gene3D" id="3.40.50.300">
    <property type="entry name" value="P-loop containing nucleotide triphosphate hydrolases"/>
    <property type="match status" value="1"/>
</dbReference>
<dbReference type="OrthoDB" id="33864at2"/>
<feature type="domain" description="OmpR/PhoB-type" evidence="5">
    <location>
        <begin position="1"/>
        <end position="92"/>
    </location>
</feature>
<accession>U5WBS5</accession>
<evidence type="ECO:0000313" key="6">
    <source>
        <dbReference type="EMBL" id="AGZ45411.1"/>
    </source>
</evidence>
<dbReference type="CDD" id="cd15831">
    <property type="entry name" value="BTAD"/>
    <property type="match status" value="1"/>
</dbReference>
<keyword evidence="2 3" id="KW-0238">DNA-binding</keyword>
<evidence type="ECO:0000313" key="7">
    <source>
        <dbReference type="Proteomes" id="UP000017746"/>
    </source>
</evidence>
<dbReference type="PATRIC" id="fig|1246995.3.peg.7241"/>
<feature type="region of interest" description="Disordered" evidence="4">
    <location>
        <begin position="347"/>
        <end position="389"/>
    </location>
</feature>
<dbReference type="Gene3D" id="1.25.40.10">
    <property type="entry name" value="Tetratricopeptide repeat domain"/>
    <property type="match status" value="2"/>
</dbReference>
<organism evidence="6 7">
    <name type="scientific">Actinoplanes friuliensis DSM 7358</name>
    <dbReference type="NCBI Taxonomy" id="1246995"/>
    <lineage>
        <taxon>Bacteria</taxon>
        <taxon>Bacillati</taxon>
        <taxon>Actinomycetota</taxon>
        <taxon>Actinomycetes</taxon>
        <taxon>Micromonosporales</taxon>
        <taxon>Micromonosporaceae</taxon>
        <taxon>Actinoplanes</taxon>
    </lineage>
</organism>
<dbReference type="Pfam" id="PF00486">
    <property type="entry name" value="Trans_reg_C"/>
    <property type="match status" value="1"/>
</dbReference>
<dbReference type="GO" id="GO:0003677">
    <property type="term" value="F:DNA binding"/>
    <property type="evidence" value="ECO:0007669"/>
    <property type="project" value="UniProtKB-UniRule"/>
</dbReference>
<dbReference type="KEGG" id="afs:AFR_35775"/>
<dbReference type="GO" id="GO:0006355">
    <property type="term" value="P:regulation of DNA-templated transcription"/>
    <property type="evidence" value="ECO:0007669"/>
    <property type="project" value="InterPro"/>
</dbReference>
<dbReference type="eggNOG" id="COG3903">
    <property type="taxonomic scope" value="Bacteria"/>
</dbReference>
<name>U5WBS5_9ACTN</name>
<comment type="similarity">
    <text evidence="1">Belongs to the AfsR/DnrI/RedD regulatory family.</text>
</comment>
<evidence type="ECO:0000256" key="1">
    <source>
        <dbReference type="ARBA" id="ARBA00005820"/>
    </source>
</evidence>
<dbReference type="Proteomes" id="UP000017746">
    <property type="component" value="Chromosome"/>
</dbReference>
<protein>
    <submittedName>
        <fullName evidence="6">Winged helix family transcriptional regulator</fullName>
    </submittedName>
</protein>
<dbReference type="SUPFAM" id="SSF52540">
    <property type="entry name" value="P-loop containing nucleoside triphosphate hydrolases"/>
    <property type="match status" value="1"/>
</dbReference>
<feature type="region of interest" description="Disordered" evidence="4">
    <location>
        <begin position="244"/>
        <end position="265"/>
    </location>
</feature>
<dbReference type="InterPro" id="IPR016032">
    <property type="entry name" value="Sig_transdc_resp-reg_C-effctor"/>
</dbReference>
<dbReference type="Pfam" id="PF25872">
    <property type="entry name" value="HTH_77"/>
    <property type="match status" value="1"/>
</dbReference>
<dbReference type="STRING" id="1246995.AFR_35775"/>
<dbReference type="SUPFAM" id="SSF46894">
    <property type="entry name" value="C-terminal effector domain of the bipartite response regulators"/>
    <property type="match status" value="1"/>
</dbReference>
<dbReference type="InterPro" id="IPR036388">
    <property type="entry name" value="WH-like_DNA-bd_sf"/>
</dbReference>
<dbReference type="AlphaFoldDB" id="U5WBS5"/>
<dbReference type="PANTHER" id="PTHR47691">
    <property type="entry name" value="REGULATOR-RELATED"/>
    <property type="match status" value="1"/>
</dbReference>
<dbReference type="Gene3D" id="1.10.10.10">
    <property type="entry name" value="Winged helix-like DNA-binding domain superfamily/Winged helix DNA-binding domain"/>
    <property type="match status" value="1"/>
</dbReference>
<dbReference type="GO" id="GO:0000160">
    <property type="term" value="P:phosphorelay signal transduction system"/>
    <property type="evidence" value="ECO:0007669"/>
    <property type="project" value="InterPro"/>
</dbReference>